<name>A0AAV2NF11_9HYME</name>
<evidence type="ECO:0000256" key="1">
    <source>
        <dbReference type="SAM" id="MobiDB-lite"/>
    </source>
</evidence>
<dbReference type="AlphaFoldDB" id="A0AAV2NF11"/>
<proteinExistence type="predicted"/>
<accession>A0AAV2NF11</accession>
<sequence>MNPTARLARQARDTKLIVSIRGNKTRARALSSLVWALGAYKGMMQSRSGRGPAQSDDPPLPDTPGAQQLDTSLHAVPSMCPSATSPCVLPFLSLLSLCVRSHHCVASTSRCLVPAVSVRTVVPLDHPLLELNPKPTPTRL</sequence>
<feature type="region of interest" description="Disordered" evidence="1">
    <location>
        <begin position="44"/>
        <end position="70"/>
    </location>
</feature>
<dbReference type="EMBL" id="OZ034836">
    <property type="protein sequence ID" value="CAL1678102.1"/>
    <property type="molecule type" value="Genomic_DNA"/>
</dbReference>
<organism evidence="2 3">
    <name type="scientific">Lasius platythorax</name>
    <dbReference type="NCBI Taxonomy" id="488582"/>
    <lineage>
        <taxon>Eukaryota</taxon>
        <taxon>Metazoa</taxon>
        <taxon>Ecdysozoa</taxon>
        <taxon>Arthropoda</taxon>
        <taxon>Hexapoda</taxon>
        <taxon>Insecta</taxon>
        <taxon>Pterygota</taxon>
        <taxon>Neoptera</taxon>
        <taxon>Endopterygota</taxon>
        <taxon>Hymenoptera</taxon>
        <taxon>Apocrita</taxon>
        <taxon>Aculeata</taxon>
        <taxon>Formicoidea</taxon>
        <taxon>Formicidae</taxon>
        <taxon>Formicinae</taxon>
        <taxon>Lasius</taxon>
        <taxon>Lasius</taxon>
    </lineage>
</organism>
<dbReference type="Proteomes" id="UP001497644">
    <property type="component" value="Chromosome 13"/>
</dbReference>
<gene>
    <name evidence="2" type="ORF">LPLAT_LOCUS3996</name>
</gene>
<protein>
    <submittedName>
        <fullName evidence="2">Uncharacterized protein</fullName>
    </submittedName>
</protein>
<keyword evidence="3" id="KW-1185">Reference proteome</keyword>
<evidence type="ECO:0000313" key="3">
    <source>
        <dbReference type="Proteomes" id="UP001497644"/>
    </source>
</evidence>
<reference evidence="2" key="1">
    <citation type="submission" date="2024-04" db="EMBL/GenBank/DDBJ databases">
        <authorList>
            <consortium name="Molecular Ecology Group"/>
        </authorList>
    </citation>
    <scope>NUCLEOTIDE SEQUENCE</scope>
</reference>
<evidence type="ECO:0000313" key="2">
    <source>
        <dbReference type="EMBL" id="CAL1678102.1"/>
    </source>
</evidence>